<reference evidence="2" key="1">
    <citation type="submission" date="2016-10" db="EMBL/GenBank/DDBJ databases">
        <authorList>
            <person name="de Groot N.N."/>
        </authorList>
    </citation>
    <scope>NUCLEOTIDE SEQUENCE</scope>
</reference>
<dbReference type="SUPFAM" id="SSF53335">
    <property type="entry name" value="S-adenosyl-L-methionine-dependent methyltransferases"/>
    <property type="match status" value="1"/>
</dbReference>
<dbReference type="Gene3D" id="3.40.50.150">
    <property type="entry name" value="Vaccinia Virus protein VP39"/>
    <property type="match status" value="1"/>
</dbReference>
<protein>
    <submittedName>
        <fullName evidence="2">Tellurite resistance protein-related protein</fullName>
    </submittedName>
</protein>
<dbReference type="EMBL" id="FRYL01000044">
    <property type="protein sequence ID" value="SHO81586.1"/>
    <property type="molecule type" value="Genomic_DNA"/>
</dbReference>
<dbReference type="Pfam" id="PF13649">
    <property type="entry name" value="Methyltransf_25"/>
    <property type="match status" value="1"/>
</dbReference>
<evidence type="ECO:0000313" key="2">
    <source>
        <dbReference type="EMBL" id="SHO81586.1"/>
    </source>
</evidence>
<name>A0A1W1ELB4_9ZZZZ</name>
<proteinExistence type="predicted"/>
<dbReference type="InterPro" id="IPR041698">
    <property type="entry name" value="Methyltransf_25"/>
</dbReference>
<dbReference type="CDD" id="cd02440">
    <property type="entry name" value="AdoMet_MTases"/>
    <property type="match status" value="1"/>
</dbReference>
<organism evidence="2">
    <name type="scientific">hydrothermal vent metagenome</name>
    <dbReference type="NCBI Taxonomy" id="652676"/>
    <lineage>
        <taxon>unclassified sequences</taxon>
        <taxon>metagenomes</taxon>
        <taxon>ecological metagenomes</taxon>
    </lineage>
</organism>
<gene>
    <name evidence="2" type="ORF">MNB_SV-15-133</name>
</gene>
<dbReference type="AlphaFoldDB" id="A0A1W1ELB4"/>
<dbReference type="InterPro" id="IPR029063">
    <property type="entry name" value="SAM-dependent_MTases_sf"/>
</dbReference>
<evidence type="ECO:0000259" key="1">
    <source>
        <dbReference type="Pfam" id="PF13649"/>
    </source>
</evidence>
<accession>A0A1W1ELB4</accession>
<feature type="domain" description="Methyltransferase" evidence="1">
    <location>
        <begin position="40"/>
        <end position="121"/>
    </location>
</feature>
<sequence length="182" mass="21145">MAIEDRDKWNKKYTQIENIDNTPIDLVKYYYTLANRGLALDIACGTGRHSIFLANQEFEVDALDISSVALENIQNIANIYPREVDFDNFKLTSNCYDLVVCTYFLDRNIIKDIYNSLAPNGVLIYETFVTHTKNEFKNSKFLLEKGELKELFSDLDIIFYEEWLDSKDSKINQKASLVAIKR</sequence>